<organism evidence="1 2">
    <name type="scientific">Legionella lytica</name>
    <dbReference type="NCBI Taxonomy" id="96232"/>
    <lineage>
        <taxon>Bacteria</taxon>
        <taxon>Pseudomonadati</taxon>
        <taxon>Pseudomonadota</taxon>
        <taxon>Gammaproteobacteria</taxon>
        <taxon>Legionellales</taxon>
        <taxon>Legionellaceae</taxon>
        <taxon>Legionella</taxon>
    </lineage>
</organism>
<accession>A0ABW8D6H6</accession>
<keyword evidence="2" id="KW-1185">Reference proteome</keyword>
<dbReference type="Proteomes" id="UP001615550">
    <property type="component" value="Unassembled WGS sequence"/>
</dbReference>
<evidence type="ECO:0000313" key="1">
    <source>
        <dbReference type="EMBL" id="MFJ1267571.1"/>
    </source>
</evidence>
<proteinExistence type="predicted"/>
<dbReference type="RefSeq" id="WP_400186267.1">
    <property type="nucleotide sequence ID" value="NZ_JBGORX010000001.1"/>
</dbReference>
<evidence type="ECO:0000313" key="2">
    <source>
        <dbReference type="Proteomes" id="UP001615550"/>
    </source>
</evidence>
<comment type="caution">
    <text evidence="1">The sequence shown here is derived from an EMBL/GenBank/DDBJ whole genome shotgun (WGS) entry which is preliminary data.</text>
</comment>
<dbReference type="EMBL" id="JBGORX010000001">
    <property type="protein sequence ID" value="MFJ1267571.1"/>
    <property type="molecule type" value="Genomic_DNA"/>
</dbReference>
<name>A0ABW8D6H6_9GAMM</name>
<gene>
    <name evidence="1" type="ORF">ACD661_03250</name>
</gene>
<reference evidence="1 2" key="1">
    <citation type="submission" date="2024-08" db="EMBL/GenBank/DDBJ databases">
        <title>Draft Genome Sequence of Legionella lytica strain DSB2004, Isolated From a Fire Sprinkler System.</title>
        <authorList>
            <person name="Everhart A.D."/>
            <person name="Kidane D.T."/>
            <person name="Farone A.L."/>
            <person name="Farone M.B."/>
        </authorList>
    </citation>
    <scope>NUCLEOTIDE SEQUENCE [LARGE SCALE GENOMIC DNA]</scope>
    <source>
        <strain evidence="1 2">DSB2004</strain>
    </source>
</reference>
<sequence length="620" mass="70994">MTTTAPTQLLSSDAVHNRNCYAYFLQLKPALNATLRELLPEFQQLEHCLEEAYNENTPYGNLYSSIITSLEQLIEKEAPLTAEQNDALDQLVKFIYHNDNHILEGELAGWINALSSQARPFASNTSSLIRKQLSNPENTVNERSPADAEGLFNRLFSLFSRNFKPQLSTNIPTIKNFLYKTTDDPIEYRFSTQAQRHNGQERVSPLFIRWLGINAKESSQQINHIYFNNLGYHRSDLNIAGAKERDLTLTLHKLEDESELKVMVITLPAHEGIMASHNYQITDDEHPFDSVFKELFEVAEGKLHQSGVSDFYISPKARTLLFKNRDNEQAELTKLLVKSFAQQGISPESNLSTAQKQAVWLHFIKYELTDYIIRTVKPQSYNFSCKDAIDRGAVSSTYFNLLKSFESDYPLTKEEFERSLDAAAAMVKGRGMNFHRQIIWNALDAYVQAHYTQLVLEQGKSWLIYWRDMNCPHSRVKELLPARIMQERVLLDSSPINPGIKEHAYQLLTMISALDDININEKRLLLEAVSRTSELIISPTEESIRNYELLAKELKVKHSKLTNIAGLMEMILGIILYLPSFGYSHSLVMHGNALRKTGFFAEQCERVSIEMECFSKEISK</sequence>
<protein>
    <submittedName>
        <fullName evidence="1">Uncharacterized protein</fullName>
    </submittedName>
</protein>